<keyword evidence="7" id="KW-1003">Cell membrane</keyword>
<proteinExistence type="inferred from homology"/>
<feature type="domain" description="Major facilitator superfamily (MFS) profile" evidence="15">
    <location>
        <begin position="34"/>
        <end position="458"/>
    </location>
</feature>
<evidence type="ECO:0000256" key="10">
    <source>
        <dbReference type="ARBA" id="ARBA00022989"/>
    </source>
</evidence>
<dbReference type="InterPro" id="IPR005829">
    <property type="entry name" value="Sugar_transporter_CS"/>
</dbReference>
<evidence type="ECO:0000256" key="11">
    <source>
        <dbReference type="ARBA" id="ARBA00023136"/>
    </source>
</evidence>
<evidence type="ECO:0000256" key="12">
    <source>
        <dbReference type="ARBA" id="ARBA00029961"/>
    </source>
</evidence>
<evidence type="ECO:0000256" key="9">
    <source>
        <dbReference type="ARBA" id="ARBA00022692"/>
    </source>
</evidence>
<feature type="transmembrane region" description="Helical" evidence="14">
    <location>
        <begin position="327"/>
        <end position="349"/>
    </location>
</feature>
<dbReference type="InterPro" id="IPR045263">
    <property type="entry name" value="GLUT"/>
</dbReference>
<evidence type="ECO:0000313" key="16">
    <source>
        <dbReference type="Ensembl" id="ENSORLP00015022434.1"/>
    </source>
</evidence>
<name>A0A3P9IR04_ORYLA</name>
<evidence type="ECO:0000256" key="1">
    <source>
        <dbReference type="ARBA" id="ARBA00000590"/>
    </source>
</evidence>
<organism evidence="16 17">
    <name type="scientific">Oryzias latipes</name>
    <name type="common">Japanese rice fish</name>
    <name type="synonym">Japanese killifish</name>
    <dbReference type="NCBI Taxonomy" id="8090"/>
    <lineage>
        <taxon>Eukaryota</taxon>
        <taxon>Metazoa</taxon>
        <taxon>Chordata</taxon>
        <taxon>Craniata</taxon>
        <taxon>Vertebrata</taxon>
        <taxon>Euteleostomi</taxon>
        <taxon>Actinopterygii</taxon>
        <taxon>Neopterygii</taxon>
        <taxon>Teleostei</taxon>
        <taxon>Neoteleostei</taxon>
        <taxon>Acanthomorphata</taxon>
        <taxon>Ovalentaria</taxon>
        <taxon>Atherinomorphae</taxon>
        <taxon>Beloniformes</taxon>
        <taxon>Adrianichthyidae</taxon>
        <taxon>Oryziinae</taxon>
        <taxon>Oryzias</taxon>
    </lineage>
</organism>
<dbReference type="SUPFAM" id="SSF103473">
    <property type="entry name" value="MFS general substrate transporter"/>
    <property type="match status" value="1"/>
</dbReference>
<dbReference type="PRINTS" id="PR00171">
    <property type="entry name" value="SUGRTRNSPORT"/>
</dbReference>
<dbReference type="InterPro" id="IPR005828">
    <property type="entry name" value="MFS_sugar_transport-like"/>
</dbReference>
<comment type="similarity">
    <text evidence="4">Belongs to the major facilitator superfamily. Sugar transporter (TC 2.A.1.1) family. Glucose transporter subfamily.</text>
</comment>
<keyword evidence="9 14" id="KW-0812">Transmembrane</keyword>
<feature type="transmembrane region" description="Helical" evidence="14">
    <location>
        <begin position="30"/>
        <end position="47"/>
    </location>
</feature>
<dbReference type="Pfam" id="PF00083">
    <property type="entry name" value="Sugar_tr"/>
    <property type="match status" value="1"/>
</dbReference>
<evidence type="ECO:0000256" key="3">
    <source>
        <dbReference type="ARBA" id="ARBA00004651"/>
    </source>
</evidence>
<dbReference type="InterPro" id="IPR003663">
    <property type="entry name" value="Sugar/inositol_transpt"/>
</dbReference>
<feature type="transmembrane region" description="Helical" evidence="14">
    <location>
        <begin position="115"/>
        <end position="136"/>
    </location>
</feature>
<feature type="transmembrane region" description="Helical" evidence="14">
    <location>
        <begin position="436"/>
        <end position="454"/>
    </location>
</feature>
<accession>A0A3P9IR04</accession>
<comment type="subcellular location">
    <subcellularLocation>
        <location evidence="2">Cell membrane</location>
        <location evidence="2">Sarcolemma</location>
    </subcellularLocation>
    <subcellularLocation>
        <location evidence="3">Cell membrane</location>
        <topology evidence="3">Multi-pass membrane protein</topology>
    </subcellularLocation>
</comment>
<dbReference type="Gene3D" id="1.20.1250.20">
    <property type="entry name" value="MFS general substrate transporter like domains"/>
    <property type="match status" value="1"/>
</dbReference>
<feature type="transmembrane region" description="Helical" evidence="14">
    <location>
        <begin position="174"/>
        <end position="192"/>
    </location>
</feature>
<keyword evidence="11 14" id="KW-0472">Membrane</keyword>
<dbReference type="PANTHER" id="PTHR23503:SF1">
    <property type="entry name" value="MAJOR FACILITATOR SUPERFAMILY (MFS) PROFILE DOMAIN-CONTAINING PROTEIN"/>
    <property type="match status" value="1"/>
</dbReference>
<evidence type="ECO:0000256" key="4">
    <source>
        <dbReference type="ARBA" id="ARBA00007004"/>
    </source>
</evidence>
<dbReference type="InterPro" id="IPR036259">
    <property type="entry name" value="MFS_trans_sf"/>
</dbReference>
<evidence type="ECO:0000256" key="13">
    <source>
        <dbReference type="ARBA" id="ARBA00031099"/>
    </source>
</evidence>
<feature type="transmembrane region" description="Helical" evidence="14">
    <location>
        <begin position="291"/>
        <end position="312"/>
    </location>
</feature>
<keyword evidence="6" id="KW-0813">Transport</keyword>
<evidence type="ECO:0000256" key="14">
    <source>
        <dbReference type="SAM" id="Phobius"/>
    </source>
</evidence>
<evidence type="ECO:0000256" key="6">
    <source>
        <dbReference type="ARBA" id="ARBA00022448"/>
    </source>
</evidence>
<comment type="catalytic activity">
    <reaction evidence="1">
        <text>D-fructose(out) = D-fructose(in)</text>
        <dbReference type="Rhea" id="RHEA:60372"/>
        <dbReference type="ChEBI" id="CHEBI:37721"/>
    </reaction>
</comment>
<keyword evidence="8" id="KW-0762">Sugar transport</keyword>
<dbReference type="AlphaFoldDB" id="A0A3P9IR04"/>
<evidence type="ECO:0000256" key="8">
    <source>
        <dbReference type="ARBA" id="ARBA00022597"/>
    </source>
</evidence>
<sequence>MPKEYMDEYEPLLIKPVKDSKRLKFPNKSLLLAVFAACVGGTFQYGYNISVINSPTMYVQDFINQTWANRYQSDISKDALTLLWSTIVSIFTLGGLVGVSIGGTLSIKLGRKRTLLTNNLFSLMAALLMGLSSSAGLFELLIIGRFLSGINAGIALSVQPLYLGEIAPTALRGAMGMGTSIFITGGILTGQVMGLKEVLGKREYWPILLSTTGIPAILQLLILPWFPESPRYLFIDKGDDEACKKALRQLHGAEDCHAALEDITKEKNNLAGFQAKKPWELFADRSLRWQLLTIILLNMAQQLNGINAIYFYADYVFKQSGIPDDKIPYATVGTGACECITALTCGLLIEYLGRKVLITGGYFLMSICCILFTLTLTFQVVEQTWPVFFLFFLSTLFTQSSRPAAFIISGSVNWLSFFFVGLVFPFIIIGLQQYCFLVFLVVCSLVGLYIFLVVPETKNKTFVEIQNDFQSSKNVKLGNSDGAGTILLSTSI</sequence>
<dbReference type="FunFam" id="1.20.1250.20:FF:001511">
    <property type="entry name" value="Solute carrier family 2, facilitated glucose transporter member 5"/>
    <property type="match status" value="1"/>
</dbReference>
<evidence type="ECO:0000256" key="7">
    <source>
        <dbReference type="ARBA" id="ARBA00022475"/>
    </source>
</evidence>
<feature type="transmembrane region" description="Helical" evidence="14">
    <location>
        <begin position="412"/>
        <end position="430"/>
    </location>
</feature>
<evidence type="ECO:0000256" key="5">
    <source>
        <dbReference type="ARBA" id="ARBA00015973"/>
    </source>
</evidence>
<dbReference type="GO" id="GO:1990539">
    <property type="term" value="P:fructose import across plasma membrane"/>
    <property type="evidence" value="ECO:0007669"/>
    <property type="project" value="UniProtKB-ARBA"/>
</dbReference>
<dbReference type="PANTHER" id="PTHR23503">
    <property type="entry name" value="SOLUTE CARRIER FAMILY 2"/>
    <property type="match status" value="1"/>
</dbReference>
<keyword evidence="10 14" id="KW-1133">Transmembrane helix</keyword>
<dbReference type="GO" id="GO:0042383">
    <property type="term" value="C:sarcolemma"/>
    <property type="evidence" value="ECO:0007669"/>
    <property type="project" value="UniProtKB-SubCell"/>
</dbReference>
<reference evidence="16" key="4">
    <citation type="submission" date="2025-09" db="UniProtKB">
        <authorList>
            <consortium name="Ensembl"/>
        </authorList>
    </citation>
    <scope>IDENTIFICATION</scope>
    <source>
        <strain evidence="16">HSOK</strain>
    </source>
</reference>
<dbReference type="GO" id="GO:0005353">
    <property type="term" value="F:fructose transmembrane transporter activity"/>
    <property type="evidence" value="ECO:0007669"/>
    <property type="project" value="UniProtKB-ARBA"/>
</dbReference>
<dbReference type="PROSITE" id="PS50850">
    <property type="entry name" value="MFS"/>
    <property type="match status" value="1"/>
</dbReference>
<reference evidence="16 17" key="2">
    <citation type="submission" date="2017-04" db="EMBL/GenBank/DDBJ databases">
        <title>CpG methylation of centromeres and impact of large insertions on vertebrate speciation.</title>
        <authorList>
            <person name="Ichikawa K."/>
            <person name="Yoshimura J."/>
            <person name="Morishita S."/>
        </authorList>
    </citation>
    <scope>NUCLEOTIDE SEQUENCE</scope>
    <source>
        <strain evidence="16 17">HSOK</strain>
    </source>
</reference>
<reference key="1">
    <citation type="journal article" date="2007" name="Nature">
        <title>The medaka draft genome and insights into vertebrate genome evolution.</title>
        <authorList>
            <person name="Kasahara M."/>
            <person name="Naruse K."/>
            <person name="Sasaki S."/>
            <person name="Nakatani Y."/>
            <person name="Qu W."/>
            <person name="Ahsan B."/>
            <person name="Yamada T."/>
            <person name="Nagayasu Y."/>
            <person name="Doi K."/>
            <person name="Kasai Y."/>
            <person name="Jindo T."/>
            <person name="Kobayashi D."/>
            <person name="Shimada A."/>
            <person name="Toyoda A."/>
            <person name="Kuroki Y."/>
            <person name="Fujiyama A."/>
            <person name="Sasaki T."/>
            <person name="Shimizu A."/>
            <person name="Asakawa S."/>
            <person name="Shimizu N."/>
            <person name="Hashimoto S."/>
            <person name="Yang J."/>
            <person name="Lee Y."/>
            <person name="Matsushima K."/>
            <person name="Sugano S."/>
            <person name="Sakaizumi M."/>
            <person name="Narita T."/>
            <person name="Ohishi K."/>
            <person name="Haga S."/>
            <person name="Ohta F."/>
            <person name="Nomoto H."/>
            <person name="Nogata K."/>
            <person name="Morishita T."/>
            <person name="Endo T."/>
            <person name="Shin-I T."/>
            <person name="Takeda H."/>
            <person name="Morishita S."/>
            <person name="Kohara Y."/>
        </authorList>
    </citation>
    <scope>NUCLEOTIDE SEQUENCE [LARGE SCALE GENOMIC DNA]</scope>
    <source>
        <strain>Hd-rR</strain>
    </source>
</reference>
<evidence type="ECO:0000256" key="2">
    <source>
        <dbReference type="ARBA" id="ARBA00004135"/>
    </source>
</evidence>
<protein>
    <recommendedName>
        <fullName evidence="5">Solute carrier family 2, facilitated glucose transporter member 5</fullName>
    </recommendedName>
    <alternativeName>
        <fullName evidence="13">Fructose transporter</fullName>
    </alternativeName>
    <alternativeName>
        <fullName evidence="12">Glucose transporter type 5, small intestine</fullName>
    </alternativeName>
</protein>
<dbReference type="PROSITE" id="PS00217">
    <property type="entry name" value="SUGAR_TRANSPORT_2"/>
    <property type="match status" value="1"/>
</dbReference>
<dbReference type="Proteomes" id="UP000265200">
    <property type="component" value="Chromosome 9"/>
</dbReference>
<feature type="transmembrane region" description="Helical" evidence="14">
    <location>
        <begin position="142"/>
        <end position="162"/>
    </location>
</feature>
<reference evidence="16" key="3">
    <citation type="submission" date="2025-08" db="UniProtKB">
        <authorList>
            <consortium name="Ensembl"/>
        </authorList>
    </citation>
    <scope>IDENTIFICATION</scope>
    <source>
        <strain evidence="16">HSOK</strain>
    </source>
</reference>
<feature type="transmembrane region" description="Helical" evidence="14">
    <location>
        <begin position="356"/>
        <end position="378"/>
    </location>
</feature>
<feature type="transmembrane region" description="Helical" evidence="14">
    <location>
        <begin position="204"/>
        <end position="226"/>
    </location>
</feature>
<dbReference type="InterPro" id="IPR020846">
    <property type="entry name" value="MFS_dom"/>
</dbReference>
<feature type="transmembrane region" description="Helical" evidence="14">
    <location>
        <begin position="82"/>
        <end position="103"/>
    </location>
</feature>
<evidence type="ECO:0000313" key="17">
    <source>
        <dbReference type="Proteomes" id="UP000265200"/>
    </source>
</evidence>
<dbReference type="Ensembl" id="ENSORLT00015013031.1">
    <property type="protein sequence ID" value="ENSORLP00015022434.1"/>
    <property type="gene ID" value="ENSORLG00015001935.1"/>
</dbReference>
<evidence type="ECO:0000259" key="15">
    <source>
        <dbReference type="PROSITE" id="PS50850"/>
    </source>
</evidence>